<dbReference type="Gene3D" id="3.40.50.720">
    <property type="entry name" value="NAD(P)-binding Rossmann-like Domain"/>
    <property type="match status" value="1"/>
</dbReference>
<dbReference type="PANTHER" id="PTHR43103">
    <property type="entry name" value="NUCLEOSIDE-DIPHOSPHATE-SUGAR EPIMERASE"/>
    <property type="match status" value="1"/>
</dbReference>
<dbReference type="InterPro" id="IPR001509">
    <property type="entry name" value="Epimerase_deHydtase"/>
</dbReference>
<evidence type="ECO:0000256" key="1">
    <source>
        <dbReference type="ARBA" id="ARBA00022857"/>
    </source>
</evidence>
<dbReference type="InterPro" id="IPR036291">
    <property type="entry name" value="NAD(P)-bd_dom_sf"/>
</dbReference>
<dbReference type="Gene3D" id="3.90.25.10">
    <property type="entry name" value="UDP-galactose 4-epimerase, domain 1"/>
    <property type="match status" value="1"/>
</dbReference>
<dbReference type="EMBL" id="FOQH01000008">
    <property type="protein sequence ID" value="SFI66648.1"/>
    <property type="molecule type" value="Genomic_DNA"/>
</dbReference>
<protein>
    <submittedName>
        <fullName evidence="4">Nucleoside-diphosphate-sugar epimerase</fullName>
    </submittedName>
</protein>
<dbReference type="InterPro" id="IPR050005">
    <property type="entry name" value="DenD"/>
</dbReference>
<dbReference type="STRING" id="1114924.SAMN05216258_108267"/>
<dbReference type="GO" id="GO:0016491">
    <property type="term" value="F:oxidoreductase activity"/>
    <property type="evidence" value="ECO:0007669"/>
    <property type="project" value="InterPro"/>
</dbReference>
<evidence type="ECO:0000259" key="3">
    <source>
        <dbReference type="Pfam" id="PF01370"/>
    </source>
</evidence>
<reference evidence="4 5" key="1">
    <citation type="submission" date="2016-10" db="EMBL/GenBank/DDBJ databases">
        <authorList>
            <person name="de Groot N.N."/>
        </authorList>
    </citation>
    <scope>NUCLEOTIDE SEQUENCE [LARGE SCALE GENOMIC DNA]</scope>
    <source>
        <strain evidence="4 5">CGMCC 1.11030</strain>
    </source>
</reference>
<keyword evidence="1" id="KW-0521">NADP</keyword>
<sequence>MEILVTGGAGFLGARLVASLLAAKDARMPGLPAFDRIVSLDLSPCPIPDPRVESRLGGVEEADALAQVVGPQTGAVFHLAAVVSGQAEAEFETGMRVNLDGTRRLLDACRLRAERPLFFFASSLAVFGADCPPVVPDDQVLRPRSSYGTQKAMGELLVADASRRGFVDGIVGRLPTVVVRLGRPNAAASSFASSILREPMAGEPAVCPVDLDLPLWIGSPEATLRNIVALACLDRARLGDRIEVNLPGIETTPRAMLAALSAACGPEAASLVAHRPDPAIEAIVASWPSRFDTARAESLGLHGDADVAALVAAHQRAMGLAAPV</sequence>
<dbReference type="Proteomes" id="UP000199377">
    <property type="component" value="Unassembled WGS sequence"/>
</dbReference>
<dbReference type="NCBIfam" id="NF043036">
    <property type="entry name" value="ErythonDh"/>
    <property type="match status" value="1"/>
</dbReference>
<proteinExistence type="predicted"/>
<evidence type="ECO:0000313" key="5">
    <source>
        <dbReference type="Proteomes" id="UP000199377"/>
    </source>
</evidence>
<dbReference type="OrthoDB" id="9801056at2"/>
<feature type="domain" description="NAD-dependent epimerase/dehydratase" evidence="3">
    <location>
        <begin position="3"/>
        <end position="203"/>
    </location>
</feature>
<organism evidence="4 5">
    <name type="scientific">Albimonas pacifica</name>
    <dbReference type="NCBI Taxonomy" id="1114924"/>
    <lineage>
        <taxon>Bacteria</taxon>
        <taxon>Pseudomonadati</taxon>
        <taxon>Pseudomonadota</taxon>
        <taxon>Alphaproteobacteria</taxon>
        <taxon>Rhodobacterales</taxon>
        <taxon>Paracoccaceae</taxon>
        <taxon>Albimonas</taxon>
    </lineage>
</organism>
<accession>A0A1I3K2W5</accession>
<keyword evidence="5" id="KW-1185">Reference proteome</keyword>
<dbReference type="RefSeq" id="WP_092862030.1">
    <property type="nucleotide sequence ID" value="NZ_FOQH01000008.1"/>
</dbReference>
<name>A0A1I3K2W5_9RHOB</name>
<dbReference type="AlphaFoldDB" id="A0A1I3K2W5"/>
<dbReference type="SUPFAM" id="SSF51735">
    <property type="entry name" value="NAD(P)-binding Rossmann-fold domains"/>
    <property type="match status" value="1"/>
</dbReference>
<dbReference type="PANTHER" id="PTHR43103:SF3">
    <property type="entry name" value="ADP-L-GLYCERO-D-MANNO-HEPTOSE-6-EPIMERASE"/>
    <property type="match status" value="1"/>
</dbReference>
<evidence type="ECO:0000256" key="2">
    <source>
        <dbReference type="ARBA" id="ARBA00023277"/>
    </source>
</evidence>
<keyword evidence="2" id="KW-0119">Carbohydrate metabolism</keyword>
<gene>
    <name evidence="4" type="ORF">SAMN05216258_108267</name>
</gene>
<evidence type="ECO:0000313" key="4">
    <source>
        <dbReference type="EMBL" id="SFI66648.1"/>
    </source>
</evidence>
<dbReference type="Pfam" id="PF01370">
    <property type="entry name" value="Epimerase"/>
    <property type="match status" value="1"/>
</dbReference>